<dbReference type="PANTHER" id="PTHR30629">
    <property type="entry name" value="PROPHAGE INTEGRASE"/>
    <property type="match status" value="1"/>
</dbReference>
<accession>D3VDW1</accession>
<dbReference type="Proteomes" id="UP000008075">
    <property type="component" value="Chromosome"/>
</dbReference>
<evidence type="ECO:0000313" key="4">
    <source>
        <dbReference type="EMBL" id="CBJ90028.1"/>
    </source>
</evidence>
<dbReference type="KEGG" id="xne:XNC1_1968"/>
<dbReference type="GO" id="GO:0015074">
    <property type="term" value="P:DNA integration"/>
    <property type="evidence" value="ECO:0007669"/>
    <property type="project" value="UniProtKB-KW"/>
</dbReference>
<evidence type="ECO:0000256" key="2">
    <source>
        <dbReference type="ARBA" id="ARBA00022908"/>
    </source>
</evidence>
<dbReference type="Pfam" id="PF13356">
    <property type="entry name" value="Arm-DNA-bind_3"/>
    <property type="match status" value="1"/>
</dbReference>
<dbReference type="STRING" id="406817.XNC1_1968"/>
<evidence type="ECO:0000259" key="3">
    <source>
        <dbReference type="Pfam" id="PF13356"/>
    </source>
</evidence>
<keyword evidence="5" id="KW-1185">Reference proteome</keyword>
<name>D3VDW1_XENNA</name>
<feature type="domain" description="Integrase DNA-binding" evidence="3">
    <location>
        <begin position="3"/>
        <end position="45"/>
    </location>
</feature>
<dbReference type="InterPro" id="IPR025166">
    <property type="entry name" value="Integrase_DNA_bind_dom"/>
</dbReference>
<dbReference type="InterPro" id="IPR038488">
    <property type="entry name" value="Integrase_DNA-bd_sf"/>
</dbReference>
<dbReference type="eggNOG" id="COG0582">
    <property type="taxonomic scope" value="Bacteria"/>
</dbReference>
<gene>
    <name evidence="4" type="ordered locus">XNC1_1968</name>
</gene>
<dbReference type="Gene3D" id="3.30.160.390">
    <property type="entry name" value="Integrase, DNA-binding domain"/>
    <property type="match status" value="1"/>
</dbReference>
<dbReference type="EMBL" id="FN667742">
    <property type="protein sequence ID" value="CBJ90028.1"/>
    <property type="molecule type" value="Genomic_DNA"/>
</dbReference>
<organism evidence="4 5">
    <name type="scientific">Xenorhabdus nematophila (strain ATCC 19061 / DSM 3370 / CCUG 14189 / LMG 1036 / NCIMB 9965 / AN6)</name>
    <dbReference type="NCBI Taxonomy" id="406817"/>
    <lineage>
        <taxon>Bacteria</taxon>
        <taxon>Pseudomonadati</taxon>
        <taxon>Pseudomonadota</taxon>
        <taxon>Gammaproteobacteria</taxon>
        <taxon>Enterobacterales</taxon>
        <taxon>Morganellaceae</taxon>
        <taxon>Xenorhabdus</taxon>
    </lineage>
</organism>
<dbReference type="InterPro" id="IPR050808">
    <property type="entry name" value="Phage_Integrase"/>
</dbReference>
<evidence type="ECO:0000256" key="1">
    <source>
        <dbReference type="ARBA" id="ARBA00008857"/>
    </source>
</evidence>
<comment type="similarity">
    <text evidence="1">Belongs to the 'phage' integrase family.</text>
</comment>
<reference evidence="4 5" key="1">
    <citation type="journal article" date="2011" name="PLoS ONE">
        <title>The entomopathogenic bacterial endosymbionts xenorhabdus and photorhabdus: convergent lifestyles from divergent genomes.</title>
        <authorList>
            <person name="Chaston J.M."/>
            <person name="Suen G."/>
            <person name="Tucker S.L."/>
            <person name="Andersen A.W."/>
            <person name="Bhasin A."/>
            <person name="Bode E."/>
            <person name="Bode H.B."/>
            <person name="Brachmann A.O."/>
            <person name="Cowles C.E."/>
            <person name="Cowles K.N."/>
            <person name="Darby C."/>
            <person name="de Leon L."/>
            <person name="Drace K."/>
            <person name="Du Z."/>
            <person name="Givaudan A."/>
            <person name="Herbert Tran E.E."/>
            <person name="Jewell K.A."/>
            <person name="Knack J.J."/>
            <person name="Krasomil-Osterfeld K.C."/>
            <person name="Kukor R."/>
            <person name="Lanois A."/>
            <person name="Latreille P."/>
            <person name="Leimgruber N.K."/>
            <person name="Lipke C.M."/>
            <person name="Liu R."/>
            <person name="Lu X."/>
            <person name="Martens E.C."/>
            <person name="Marri P.R."/>
            <person name="Medigue C."/>
            <person name="Menard M.L."/>
            <person name="Miller N.M."/>
            <person name="Morales-Soto N."/>
            <person name="Norton S."/>
            <person name="Ogier J.C."/>
            <person name="Orchard S.S."/>
            <person name="Park D."/>
            <person name="Park Y."/>
            <person name="Qurollo B.A."/>
            <person name="Sugar D.R."/>
            <person name="Richards G.R."/>
            <person name="Rouy Z."/>
            <person name="Slominski B."/>
            <person name="Slominski K."/>
            <person name="Snyder H."/>
            <person name="Tjaden B.C."/>
            <person name="van der Hoeven R."/>
            <person name="Welch R.D."/>
            <person name="Wheeler C."/>
            <person name="Xiang B."/>
            <person name="Barbazuk B."/>
            <person name="Gaudriault S."/>
            <person name="Goodner B."/>
            <person name="Slater S.C."/>
            <person name="Forst S."/>
            <person name="Goldman B.S."/>
            <person name="Goodrich-Blair H."/>
        </authorList>
    </citation>
    <scope>NUCLEOTIDE SEQUENCE [LARGE SCALE GENOMIC DNA]</scope>
    <source>
        <strain evidence="5">ATCC 19061 / DSM 3370 / CCUG 14189 / LMG 1036 / NCIMB 9965 / AN6</strain>
    </source>
</reference>
<keyword evidence="2" id="KW-0229">DNA integration</keyword>
<dbReference type="HOGENOM" id="CLU_027562_45_8_6"/>
<protein>
    <submittedName>
        <fullName evidence="4">CPS-53 (KpLE1) prophage Sf6-like integrase</fullName>
    </submittedName>
</protein>
<sequence length="46" mass="5241">MKLTDVAIKKAKPEAKSYTLSDGNGLWLLVEPNSSKYWRLKYRIAG</sequence>
<evidence type="ECO:0000313" key="5">
    <source>
        <dbReference type="Proteomes" id="UP000008075"/>
    </source>
</evidence>
<proteinExistence type="inferred from homology"/>
<dbReference type="AlphaFoldDB" id="D3VDW1"/>
<dbReference type="PANTHER" id="PTHR30629:SF2">
    <property type="entry name" value="PROPHAGE INTEGRASE INTS-RELATED"/>
    <property type="match status" value="1"/>
</dbReference>